<accession>A0A8J6U357</accession>
<dbReference type="RefSeq" id="WP_188165646.1">
    <property type="nucleotide sequence ID" value="NZ_JACVVX010000005.1"/>
</dbReference>
<name>A0A8J6U357_9HYPH</name>
<feature type="domain" description="Glyoxalase-like" evidence="1">
    <location>
        <begin position="10"/>
        <end position="200"/>
    </location>
</feature>
<dbReference type="InterPro" id="IPR029068">
    <property type="entry name" value="Glyas_Bleomycin-R_OHBP_Dase"/>
</dbReference>
<protein>
    <submittedName>
        <fullName evidence="2">VOC family protein</fullName>
    </submittedName>
</protein>
<evidence type="ECO:0000313" key="3">
    <source>
        <dbReference type="Proteomes" id="UP000643405"/>
    </source>
</evidence>
<dbReference type="InterPro" id="IPR025870">
    <property type="entry name" value="Glyoxalase-like_dom"/>
</dbReference>
<sequence>MAITTSPRPLDHLVLPTATAASARNRLEQLGFTVAPDGIHPFGTQNCCVYFADGTFIEPLAVVDQALADAAISCGNVFVGRDRSYRARNGDEGLSALVLATENADADHVEFAGAGISAGDRLDFSRPFIDAEGARDTASFRLAFAAEAGSPDSFVFSCERVNAPKVDRSALQAHANGVTRIRRVLATAQHPEASAAFLAQAARSAVKNDHGRTTVDLANAVIDVSSTLDQEGFRFAGIVFGVADIETTAELFSRNAVEFQTQEKTLRIAAADGQGVPFHFEADR</sequence>
<dbReference type="Gene3D" id="3.10.180.10">
    <property type="entry name" value="2,3-Dihydroxybiphenyl 1,2-Dioxygenase, domain 1"/>
    <property type="match status" value="1"/>
</dbReference>
<dbReference type="PANTHER" id="PTHR40265">
    <property type="entry name" value="BLL2707 PROTEIN"/>
    <property type="match status" value="1"/>
</dbReference>
<reference evidence="2" key="1">
    <citation type="submission" date="2020-09" db="EMBL/GenBank/DDBJ databases">
        <title>Genome seq and assembly of Tianweitania sp.</title>
        <authorList>
            <person name="Chhetri G."/>
        </authorList>
    </citation>
    <scope>NUCLEOTIDE SEQUENCE</scope>
    <source>
        <strain evidence="2">Rool2</strain>
    </source>
</reference>
<dbReference type="AlphaFoldDB" id="A0A8J6U357"/>
<dbReference type="PANTHER" id="PTHR40265:SF1">
    <property type="entry name" value="GLYOXALASE-LIKE DOMAIN-CONTAINING PROTEIN"/>
    <property type="match status" value="1"/>
</dbReference>
<dbReference type="EMBL" id="JACVVX010000005">
    <property type="protein sequence ID" value="MBD0416203.1"/>
    <property type="molecule type" value="Genomic_DNA"/>
</dbReference>
<evidence type="ECO:0000313" key="2">
    <source>
        <dbReference type="EMBL" id="MBD0416203.1"/>
    </source>
</evidence>
<proteinExistence type="predicted"/>
<gene>
    <name evidence="2" type="ORF">ICI42_16230</name>
</gene>
<comment type="caution">
    <text evidence="2">The sequence shown here is derived from an EMBL/GenBank/DDBJ whole genome shotgun (WGS) entry which is preliminary data.</text>
</comment>
<organism evidence="2 3">
    <name type="scientific">Oryzicola mucosus</name>
    <dbReference type="NCBI Taxonomy" id="2767425"/>
    <lineage>
        <taxon>Bacteria</taxon>
        <taxon>Pseudomonadati</taxon>
        <taxon>Pseudomonadota</taxon>
        <taxon>Alphaproteobacteria</taxon>
        <taxon>Hyphomicrobiales</taxon>
        <taxon>Phyllobacteriaceae</taxon>
        <taxon>Oryzicola</taxon>
    </lineage>
</organism>
<evidence type="ECO:0000259" key="1">
    <source>
        <dbReference type="Pfam" id="PF13468"/>
    </source>
</evidence>
<dbReference type="Pfam" id="PF13468">
    <property type="entry name" value="Glyoxalase_3"/>
    <property type="match status" value="1"/>
</dbReference>
<dbReference type="Proteomes" id="UP000643405">
    <property type="component" value="Unassembled WGS sequence"/>
</dbReference>
<keyword evidence="3" id="KW-1185">Reference proteome</keyword>